<organism evidence="2 3">
    <name type="scientific">Escherichia phage vB_EcoS_G29-2</name>
    <dbReference type="NCBI Taxonomy" id="2508189"/>
    <lineage>
        <taxon>Viruses</taxon>
        <taxon>Duplodnaviria</taxon>
        <taxon>Heunggongvirae</taxon>
        <taxon>Uroviricota</taxon>
        <taxon>Caudoviricetes</taxon>
        <taxon>Drexlerviridae</taxon>
        <taxon>Tempevirinae</taxon>
        <taxon>Hanrivervirus</taxon>
        <taxon>Hanrivervirus G292</taxon>
    </lineage>
</organism>
<keyword evidence="1" id="KW-1133">Transmembrane helix</keyword>
<dbReference type="Proteomes" id="UP000306344">
    <property type="component" value="Segment"/>
</dbReference>
<name>A0A482N6D3_9CAUD</name>
<evidence type="ECO:0000256" key="1">
    <source>
        <dbReference type="SAM" id="Phobius"/>
    </source>
</evidence>
<sequence>MLNLISAFIIGFVFAVIILLVASEKICKFLSKNGKFASVTWNNKMQRWDVRGHYLTIGSKIHQHLKNQEDEKVKYKY</sequence>
<evidence type="ECO:0000313" key="2">
    <source>
        <dbReference type="EMBL" id="QBQ81478.1"/>
    </source>
</evidence>
<accession>A0A482N6D3</accession>
<gene>
    <name evidence="2" type="ORF">G292_00024</name>
</gene>
<keyword evidence="1" id="KW-0812">Transmembrane</keyword>
<protein>
    <submittedName>
        <fullName evidence="2">Uncharacterized protein</fullName>
    </submittedName>
</protein>
<reference evidence="2 3" key="1">
    <citation type="submission" date="2019-01" db="EMBL/GenBank/DDBJ databases">
        <title>Still something new to discover - new insights into E. coli phage diversity and taxonomy.</title>
        <authorList>
            <person name="Korf I.H.E."/>
            <person name="Adriaennsens E."/>
            <person name="Dreiseikelmann B."/>
            <person name="Kropinski A."/>
            <person name="Nimtz M."/>
            <person name="Meier-Kolthoff J.P."/>
            <person name="Rohde M."/>
            <person name="van Raaij M."/>
            <person name="Wittmann J."/>
        </authorList>
    </citation>
    <scope>NUCLEOTIDE SEQUENCE [LARGE SCALE GENOMIC DNA]</scope>
</reference>
<keyword evidence="1" id="KW-0472">Membrane</keyword>
<proteinExistence type="predicted"/>
<evidence type="ECO:0000313" key="3">
    <source>
        <dbReference type="Proteomes" id="UP000306344"/>
    </source>
</evidence>
<dbReference type="Pfam" id="PF23973">
    <property type="entry name" value="DUF7299"/>
    <property type="match status" value="1"/>
</dbReference>
<keyword evidence="3" id="KW-1185">Reference proteome</keyword>
<dbReference type="InterPro" id="IPR055723">
    <property type="entry name" value="DUF7299"/>
</dbReference>
<dbReference type="EMBL" id="MK373798">
    <property type="protein sequence ID" value="QBQ81478.1"/>
    <property type="molecule type" value="Genomic_DNA"/>
</dbReference>
<feature type="transmembrane region" description="Helical" evidence="1">
    <location>
        <begin position="6"/>
        <end position="23"/>
    </location>
</feature>